<keyword evidence="1" id="KW-0732">Signal</keyword>
<evidence type="ECO:0000256" key="1">
    <source>
        <dbReference type="SAM" id="SignalP"/>
    </source>
</evidence>
<evidence type="ECO:0000313" key="2">
    <source>
        <dbReference type="EMBL" id="PVI04207.1"/>
    </source>
</evidence>
<feature type="signal peptide" evidence="1">
    <location>
        <begin position="1"/>
        <end position="22"/>
    </location>
</feature>
<feature type="chain" id="PRO_5016107090" evidence="1">
    <location>
        <begin position="23"/>
        <end position="138"/>
    </location>
</feature>
<proteinExistence type="predicted"/>
<dbReference type="AlphaFoldDB" id="A0A2V1E108"/>
<evidence type="ECO:0000313" key="3">
    <source>
        <dbReference type="Proteomes" id="UP000244855"/>
    </source>
</evidence>
<dbReference type="Proteomes" id="UP000244855">
    <property type="component" value="Unassembled WGS sequence"/>
</dbReference>
<keyword evidence="3" id="KW-1185">Reference proteome</keyword>
<reference evidence="2 3" key="1">
    <citation type="journal article" date="2018" name="Sci. Rep.">
        <title>Comparative genomics provides insights into the lifestyle and reveals functional heterogeneity of dark septate endophytic fungi.</title>
        <authorList>
            <person name="Knapp D.G."/>
            <person name="Nemeth J.B."/>
            <person name="Barry K."/>
            <person name="Hainaut M."/>
            <person name="Henrissat B."/>
            <person name="Johnson J."/>
            <person name="Kuo A."/>
            <person name="Lim J.H.P."/>
            <person name="Lipzen A."/>
            <person name="Nolan M."/>
            <person name="Ohm R.A."/>
            <person name="Tamas L."/>
            <person name="Grigoriev I.V."/>
            <person name="Spatafora J.W."/>
            <person name="Nagy L.G."/>
            <person name="Kovacs G.M."/>
        </authorList>
    </citation>
    <scope>NUCLEOTIDE SEQUENCE [LARGE SCALE GENOMIC DNA]</scope>
    <source>
        <strain evidence="2 3">DSE2036</strain>
    </source>
</reference>
<dbReference type="OrthoDB" id="3920300at2759"/>
<protein>
    <submittedName>
        <fullName evidence="2">Uncharacterized protein</fullName>
    </submittedName>
</protein>
<accession>A0A2V1E108</accession>
<sequence>MQFTTGSLVVLGLAAFSTLTNAQQVAYGQQLQNNDQTNHWVTWKEHEHACPGMQVLDVLTKDPCAQPFNLGTVRYTLTGCSGDSGHPTAILDSSGLQVGGCTANDNDKINCHDGLHDIIKHGVCTIVTSKRGMKRDFQ</sequence>
<gene>
    <name evidence="2" type="ORF">DM02DRAFT_625117</name>
</gene>
<name>A0A2V1E108_9PLEO</name>
<organism evidence="2 3">
    <name type="scientific">Periconia macrospinosa</name>
    <dbReference type="NCBI Taxonomy" id="97972"/>
    <lineage>
        <taxon>Eukaryota</taxon>
        <taxon>Fungi</taxon>
        <taxon>Dikarya</taxon>
        <taxon>Ascomycota</taxon>
        <taxon>Pezizomycotina</taxon>
        <taxon>Dothideomycetes</taxon>
        <taxon>Pleosporomycetidae</taxon>
        <taxon>Pleosporales</taxon>
        <taxon>Massarineae</taxon>
        <taxon>Periconiaceae</taxon>
        <taxon>Periconia</taxon>
    </lineage>
</organism>
<dbReference type="EMBL" id="KZ805323">
    <property type="protein sequence ID" value="PVI04207.1"/>
    <property type="molecule type" value="Genomic_DNA"/>
</dbReference>